<gene>
    <name evidence="4" type="ORF">MNOR_LOCUS39834</name>
</gene>
<dbReference type="InterPro" id="IPR036028">
    <property type="entry name" value="SH3-like_dom_sf"/>
</dbReference>
<dbReference type="PROSITE" id="PS50002">
    <property type="entry name" value="SH3"/>
    <property type="match status" value="1"/>
</dbReference>
<evidence type="ECO:0000256" key="1">
    <source>
        <dbReference type="ARBA" id="ARBA00022443"/>
    </source>
</evidence>
<dbReference type="FunFam" id="2.30.30.40:FF:000119">
    <property type="entry name" value="1-phosphatidylinositol 4,5-bisphosphate phosphodiesterase gamma"/>
    <property type="match status" value="1"/>
</dbReference>
<feature type="non-terminal residue" evidence="4">
    <location>
        <position position="112"/>
    </location>
</feature>
<feature type="non-terminal residue" evidence="4">
    <location>
        <position position="1"/>
    </location>
</feature>
<evidence type="ECO:0000256" key="2">
    <source>
        <dbReference type="PROSITE-ProRule" id="PRU00192"/>
    </source>
</evidence>
<dbReference type="PRINTS" id="PR00452">
    <property type="entry name" value="SH3DOMAIN"/>
</dbReference>
<comment type="caution">
    <text evidence="4">The sequence shown here is derived from an EMBL/GenBank/DDBJ whole genome shotgun (WGS) entry which is preliminary data.</text>
</comment>
<dbReference type="AlphaFoldDB" id="A0AAV2SNS9"/>
<dbReference type="Gene3D" id="2.30.30.40">
    <property type="entry name" value="SH3 Domains"/>
    <property type="match status" value="1"/>
</dbReference>
<dbReference type="InterPro" id="IPR001452">
    <property type="entry name" value="SH3_domain"/>
</dbReference>
<dbReference type="EMBL" id="CAXKWB010109937">
    <property type="protein sequence ID" value="CAL4231891.1"/>
    <property type="molecule type" value="Genomic_DNA"/>
</dbReference>
<proteinExistence type="predicted"/>
<protein>
    <recommendedName>
        <fullName evidence="3">SH3 domain-containing protein</fullName>
    </recommendedName>
</protein>
<dbReference type="PANTHER" id="PTHR46026:SF1">
    <property type="entry name" value="RHO-TYPE GUANINE NUCLEOTIDE EXCHANGE FACTOR, ISOFORM F"/>
    <property type="match status" value="1"/>
</dbReference>
<dbReference type="SUPFAM" id="SSF50044">
    <property type="entry name" value="SH3-domain"/>
    <property type="match status" value="1"/>
</dbReference>
<dbReference type="Proteomes" id="UP001497623">
    <property type="component" value="Unassembled WGS sequence"/>
</dbReference>
<dbReference type="Pfam" id="PF00018">
    <property type="entry name" value="SH3_1"/>
    <property type="match status" value="1"/>
</dbReference>
<dbReference type="SMART" id="SM00326">
    <property type="entry name" value="SH3"/>
    <property type="match status" value="1"/>
</dbReference>
<organism evidence="4 5">
    <name type="scientific">Meganyctiphanes norvegica</name>
    <name type="common">Northern krill</name>
    <name type="synonym">Thysanopoda norvegica</name>
    <dbReference type="NCBI Taxonomy" id="48144"/>
    <lineage>
        <taxon>Eukaryota</taxon>
        <taxon>Metazoa</taxon>
        <taxon>Ecdysozoa</taxon>
        <taxon>Arthropoda</taxon>
        <taxon>Crustacea</taxon>
        <taxon>Multicrustacea</taxon>
        <taxon>Malacostraca</taxon>
        <taxon>Eumalacostraca</taxon>
        <taxon>Eucarida</taxon>
        <taxon>Euphausiacea</taxon>
        <taxon>Euphausiidae</taxon>
        <taxon>Meganyctiphanes</taxon>
    </lineage>
</organism>
<dbReference type="PANTHER" id="PTHR46026">
    <property type="entry name" value="RHO-TYPE GUANINE NUCLEOTIDE EXCHANGE FACTOR, ISOFORM F"/>
    <property type="match status" value="1"/>
</dbReference>
<keyword evidence="5" id="KW-1185">Reference proteome</keyword>
<accession>A0AAV2SNS9</accession>
<sequence length="112" mass="12607">IRVKAKYAYSANNSDELTFPKHAIIQNVNKPDETWWQGDYGGQRQYWFPAGYVEEIESDDLEEKIGEDNQLLGSLQKGSIDLEGTTIGCLPVQGANRHKVCIVIKITCTIPH</sequence>
<feature type="domain" description="SH3" evidence="3">
    <location>
        <begin position="1"/>
        <end position="58"/>
    </location>
</feature>
<evidence type="ECO:0000313" key="5">
    <source>
        <dbReference type="Proteomes" id="UP001497623"/>
    </source>
</evidence>
<reference evidence="4 5" key="1">
    <citation type="submission" date="2024-05" db="EMBL/GenBank/DDBJ databases">
        <authorList>
            <person name="Wallberg A."/>
        </authorList>
    </citation>
    <scope>NUCLEOTIDE SEQUENCE [LARGE SCALE GENOMIC DNA]</scope>
</reference>
<name>A0AAV2SNS9_MEGNR</name>
<evidence type="ECO:0000259" key="3">
    <source>
        <dbReference type="PROSITE" id="PS50002"/>
    </source>
</evidence>
<evidence type="ECO:0000313" key="4">
    <source>
        <dbReference type="EMBL" id="CAL4231891.1"/>
    </source>
</evidence>
<keyword evidence="1 2" id="KW-0728">SH3 domain</keyword>